<accession>A0A143PPS3</accession>
<dbReference type="GO" id="GO:0102096">
    <property type="term" value="F:decaprenyl-N-acetyl-alpha-D-glucosaminyl-pyrophosphate:dTDP-alpha-L-rhamnose rhamnosyltransferase activity"/>
    <property type="evidence" value="ECO:0007669"/>
    <property type="project" value="UniProtKB-EC"/>
</dbReference>
<evidence type="ECO:0000259" key="1">
    <source>
        <dbReference type="Pfam" id="PF00535"/>
    </source>
</evidence>
<dbReference type="CDD" id="cd04186">
    <property type="entry name" value="GT_2_like_c"/>
    <property type="match status" value="1"/>
</dbReference>
<feature type="domain" description="Glycosyltransferase 2-like" evidence="1">
    <location>
        <begin position="7"/>
        <end position="132"/>
    </location>
</feature>
<protein>
    <submittedName>
        <fullName evidence="2">N-acetylglucosaminyl-diphospho-decaprenol L-rhamnosyltransferase</fullName>
        <ecNumber evidence="2">2.4.1.289</ecNumber>
    </submittedName>
</protein>
<dbReference type="KEGG" id="abac:LuPra_03840"/>
<keyword evidence="2" id="KW-0328">Glycosyltransferase</keyword>
<keyword evidence="3" id="KW-1185">Reference proteome</keyword>
<dbReference type="AlphaFoldDB" id="A0A143PPS3"/>
<sequence length="276" mass="30496">MSSLRLSIVVVTYNAQADVLACLASIHANPPDRPWDLVVVDNQSDDGTPDAVATRWPDVSLVRLPENIGFAAANNVGIRATDGPLVLLLNSDTLVTAGQLEALCLALEREPLAAAAGPRLIDVDGRQELSFGPMISPLNETRQKLRGRMLTDGPGAVRHRIEADMARRQFVDWVSGACLLVHRTAADQVGLLDERYFMYCEDVDFCAGLRAMGHQILYAPDATVTHLRGRSRASAAAVTNRRYRDSQLAFYRKHHPRWARLLRWYLAARDVTGRTS</sequence>
<name>A0A143PPS3_LUTPR</name>
<gene>
    <name evidence="2" type="primary">wbbL_3</name>
    <name evidence="2" type="ORF">LuPra_03840</name>
</gene>
<dbReference type="PANTHER" id="PTHR43179">
    <property type="entry name" value="RHAMNOSYLTRANSFERASE WBBL"/>
    <property type="match status" value="1"/>
</dbReference>
<dbReference type="OrthoDB" id="9813495at2"/>
<dbReference type="InterPro" id="IPR001173">
    <property type="entry name" value="Glyco_trans_2-like"/>
</dbReference>
<dbReference type="SUPFAM" id="SSF53448">
    <property type="entry name" value="Nucleotide-diphospho-sugar transferases"/>
    <property type="match status" value="1"/>
</dbReference>
<dbReference type="PANTHER" id="PTHR43179:SF7">
    <property type="entry name" value="RHAMNOSYLTRANSFERASE WBBL"/>
    <property type="match status" value="1"/>
</dbReference>
<dbReference type="EC" id="2.4.1.289" evidence="2"/>
<dbReference type="RefSeq" id="WP_157899403.1">
    <property type="nucleotide sequence ID" value="NZ_CP015136.1"/>
</dbReference>
<proteinExistence type="predicted"/>
<organism evidence="2 3">
    <name type="scientific">Luteitalea pratensis</name>
    <dbReference type="NCBI Taxonomy" id="1855912"/>
    <lineage>
        <taxon>Bacteria</taxon>
        <taxon>Pseudomonadati</taxon>
        <taxon>Acidobacteriota</taxon>
        <taxon>Vicinamibacteria</taxon>
        <taxon>Vicinamibacterales</taxon>
        <taxon>Vicinamibacteraceae</taxon>
        <taxon>Luteitalea</taxon>
    </lineage>
</organism>
<dbReference type="Gene3D" id="3.90.550.10">
    <property type="entry name" value="Spore Coat Polysaccharide Biosynthesis Protein SpsA, Chain A"/>
    <property type="match status" value="1"/>
</dbReference>
<dbReference type="STRING" id="1855912.LuPra_03840"/>
<reference evidence="2 3" key="1">
    <citation type="journal article" date="2016" name="Genome Announc.">
        <title>First Complete Genome Sequence of a Subdivision 6 Acidobacterium Strain.</title>
        <authorList>
            <person name="Huang S."/>
            <person name="Vieira S."/>
            <person name="Bunk B."/>
            <person name="Riedel T."/>
            <person name="Sproer C."/>
            <person name="Overmann J."/>
        </authorList>
    </citation>
    <scope>NUCLEOTIDE SEQUENCE [LARGE SCALE GENOMIC DNA]</scope>
    <source>
        <strain evidence="3">DSM 100886 HEG_-6_39</strain>
    </source>
</reference>
<dbReference type="InterPro" id="IPR029044">
    <property type="entry name" value="Nucleotide-diphossugar_trans"/>
</dbReference>
<reference evidence="3" key="2">
    <citation type="submission" date="2016-04" db="EMBL/GenBank/DDBJ databases">
        <title>First Complete Genome Sequence of a Subdivision 6 Acidobacterium.</title>
        <authorList>
            <person name="Huang S."/>
            <person name="Vieira S."/>
            <person name="Bunk B."/>
            <person name="Riedel T."/>
            <person name="Sproeer C."/>
            <person name="Overmann J."/>
        </authorList>
    </citation>
    <scope>NUCLEOTIDE SEQUENCE [LARGE SCALE GENOMIC DNA]</scope>
    <source>
        <strain evidence="3">DSM 100886 HEG_-6_39</strain>
    </source>
</reference>
<dbReference type="Proteomes" id="UP000076079">
    <property type="component" value="Chromosome"/>
</dbReference>
<dbReference type="EMBL" id="CP015136">
    <property type="protein sequence ID" value="AMY10602.1"/>
    <property type="molecule type" value="Genomic_DNA"/>
</dbReference>
<dbReference type="Pfam" id="PF00535">
    <property type="entry name" value="Glycos_transf_2"/>
    <property type="match status" value="1"/>
</dbReference>
<evidence type="ECO:0000313" key="3">
    <source>
        <dbReference type="Proteomes" id="UP000076079"/>
    </source>
</evidence>
<evidence type="ECO:0000313" key="2">
    <source>
        <dbReference type="EMBL" id="AMY10602.1"/>
    </source>
</evidence>
<keyword evidence="2" id="KW-0808">Transferase</keyword>